<dbReference type="WBParaSite" id="PDA_v2.g13101.t1">
    <property type="protein sequence ID" value="PDA_v2.g13101.t1"/>
    <property type="gene ID" value="PDA_v2.g13101"/>
</dbReference>
<keyword evidence="1" id="KW-1185">Reference proteome</keyword>
<dbReference type="PANTHER" id="PTHR20905">
    <property type="entry name" value="N-ACETYLTRANSFERASE-RELATED"/>
    <property type="match status" value="1"/>
</dbReference>
<reference evidence="2" key="1">
    <citation type="submission" date="2022-11" db="UniProtKB">
        <authorList>
            <consortium name="WormBaseParasite"/>
        </authorList>
    </citation>
    <scope>IDENTIFICATION</scope>
</reference>
<evidence type="ECO:0000313" key="2">
    <source>
        <dbReference type="WBParaSite" id="PDA_v2.g13101.t1"/>
    </source>
</evidence>
<dbReference type="GO" id="GO:0008080">
    <property type="term" value="F:N-acetyltransferase activity"/>
    <property type="evidence" value="ECO:0007669"/>
    <property type="project" value="TreeGrafter"/>
</dbReference>
<dbReference type="Proteomes" id="UP000887578">
    <property type="component" value="Unplaced"/>
</dbReference>
<dbReference type="PANTHER" id="PTHR20905:SF1">
    <property type="entry name" value="AT07410P-RELATED"/>
    <property type="match status" value="1"/>
</dbReference>
<accession>A0A914P5C0</accession>
<dbReference type="Gene3D" id="3.40.630.30">
    <property type="match status" value="1"/>
</dbReference>
<name>A0A914P5C0_9BILA</name>
<evidence type="ECO:0000313" key="1">
    <source>
        <dbReference type="Proteomes" id="UP000887578"/>
    </source>
</evidence>
<organism evidence="1 2">
    <name type="scientific">Panagrolaimus davidi</name>
    <dbReference type="NCBI Taxonomy" id="227884"/>
    <lineage>
        <taxon>Eukaryota</taxon>
        <taxon>Metazoa</taxon>
        <taxon>Ecdysozoa</taxon>
        <taxon>Nematoda</taxon>
        <taxon>Chromadorea</taxon>
        <taxon>Rhabditida</taxon>
        <taxon>Tylenchina</taxon>
        <taxon>Panagrolaimomorpha</taxon>
        <taxon>Panagrolaimoidea</taxon>
        <taxon>Panagrolaimidae</taxon>
        <taxon>Panagrolaimus</taxon>
    </lineage>
</organism>
<proteinExistence type="predicted"/>
<protein>
    <submittedName>
        <fullName evidence="2">Uncharacterized protein</fullName>
    </submittedName>
</protein>
<sequence length="210" mass="24318">MADQSSNNISPTNLSENDDIKLIIGEKEKHFDIMYEILTKKHFPNDPMTKSIGATSNEASNLYHEIIDRDLEIPYSVLAFINDKCIGCCLNYIITNVQKTEENPISTFNNEFAQDIHTKGSKIKVVFDEIERDYGFFIPECNELLKIDILFVDPEYKGLNGFRCVREIHFNSFLDCGQRIFRRRLADESETINLMFLKINESMPDPKMQS</sequence>
<dbReference type="AlphaFoldDB" id="A0A914P5C0"/>